<comment type="caution">
    <text evidence="2">The sequence shown here is derived from an EMBL/GenBank/DDBJ whole genome shotgun (WGS) entry which is preliminary data.</text>
</comment>
<name>A0ABU5C7Z7_9BACI</name>
<gene>
    <name evidence="2" type="ORF">RWE15_09880</name>
</gene>
<dbReference type="InterPro" id="IPR018710">
    <property type="entry name" value="DUF2232"/>
</dbReference>
<dbReference type="Proteomes" id="UP001281447">
    <property type="component" value="Unassembled WGS sequence"/>
</dbReference>
<proteinExistence type="predicted"/>
<organism evidence="2 3">
    <name type="scientific">Tigheibacillus halophilus</name>
    <dbReference type="NCBI Taxonomy" id="361280"/>
    <lineage>
        <taxon>Bacteria</taxon>
        <taxon>Bacillati</taxon>
        <taxon>Bacillota</taxon>
        <taxon>Bacilli</taxon>
        <taxon>Bacillales</taxon>
        <taxon>Bacillaceae</taxon>
        <taxon>Tigheibacillus</taxon>
    </lineage>
</organism>
<keyword evidence="1" id="KW-0812">Transmembrane</keyword>
<keyword evidence="3" id="KW-1185">Reference proteome</keyword>
<dbReference type="RefSeq" id="WP_390354294.1">
    <property type="nucleotide sequence ID" value="NZ_JBHUIZ010000005.1"/>
</dbReference>
<feature type="transmembrane region" description="Helical" evidence="1">
    <location>
        <begin position="100"/>
        <end position="119"/>
    </location>
</feature>
<evidence type="ECO:0000313" key="2">
    <source>
        <dbReference type="EMBL" id="MDY0394704.1"/>
    </source>
</evidence>
<dbReference type="PANTHER" id="PTHR41324:SF1">
    <property type="entry name" value="DUF2232 DOMAIN-CONTAINING PROTEIN"/>
    <property type="match status" value="1"/>
</dbReference>
<feature type="transmembrane region" description="Helical" evidence="1">
    <location>
        <begin position="55"/>
        <end position="88"/>
    </location>
</feature>
<dbReference type="EMBL" id="JAWDIP010000003">
    <property type="protein sequence ID" value="MDY0394704.1"/>
    <property type="molecule type" value="Genomic_DNA"/>
</dbReference>
<dbReference type="PANTHER" id="PTHR41324">
    <property type="entry name" value="MEMBRANE PROTEIN-RELATED"/>
    <property type="match status" value="1"/>
</dbReference>
<keyword evidence="1" id="KW-1133">Transmembrane helix</keyword>
<feature type="transmembrane region" description="Helical" evidence="1">
    <location>
        <begin position="278"/>
        <end position="301"/>
    </location>
</feature>
<feature type="transmembrane region" description="Helical" evidence="1">
    <location>
        <begin position="172"/>
        <end position="194"/>
    </location>
</feature>
<accession>A0ABU5C7Z7</accession>
<feature type="transmembrane region" description="Helical" evidence="1">
    <location>
        <begin position="215"/>
        <end position="233"/>
    </location>
</feature>
<evidence type="ECO:0000256" key="1">
    <source>
        <dbReference type="SAM" id="Phobius"/>
    </source>
</evidence>
<reference evidence="2 3" key="1">
    <citation type="submission" date="2023-10" db="EMBL/GenBank/DDBJ databases">
        <title>Virgibacillus halophilus 5B73C genome.</title>
        <authorList>
            <person name="Miliotis G."/>
            <person name="Sengupta P."/>
            <person name="Hameed A."/>
            <person name="Chuvochina M."/>
            <person name="Mcdonagh F."/>
            <person name="Simpson A.C."/>
            <person name="Singh N.K."/>
            <person name="Rekha P.D."/>
            <person name="Raman K."/>
            <person name="Hugenholtz P."/>
            <person name="Venkateswaran K."/>
        </authorList>
    </citation>
    <scope>NUCLEOTIDE SEQUENCE [LARGE SCALE GENOMIC DNA]</scope>
    <source>
        <strain evidence="2 3">5B73C</strain>
    </source>
</reference>
<keyword evidence="1" id="KW-0472">Membrane</keyword>
<feature type="transmembrane region" description="Helical" evidence="1">
    <location>
        <begin position="239"/>
        <end position="266"/>
    </location>
</feature>
<dbReference type="Pfam" id="PF09991">
    <property type="entry name" value="DUF2232"/>
    <property type="match status" value="1"/>
</dbReference>
<feature type="transmembrane region" description="Helical" evidence="1">
    <location>
        <begin position="12"/>
        <end position="35"/>
    </location>
</feature>
<evidence type="ECO:0000313" key="3">
    <source>
        <dbReference type="Proteomes" id="UP001281447"/>
    </source>
</evidence>
<protein>
    <submittedName>
        <fullName evidence="2">YybS family protein</fullName>
    </submittedName>
</protein>
<sequence>MNQTKKLTDGAMMTVMYLVLLVASFFIPYLAFVIYFLLPVPFIIYAYRYDWKPAIIMFAAAAILASLFATVFSLPMTITTALGGVMIGTAMHRKTPGFETLARGTVGFVIGLLMAFMFVQTISGVNFSKEFDQVLEESISNAQQFAGKMGGASSEMDKQLDLLKQQFEAFKLLVPAMLVIVGLFYAWISQLLGYKIINRVERKQFRFPPFRQMRFPVAIVWIYFFALVITLFGPGKQTILYIGVQNVLFLAGTLMVLQGLSFVFFYAHEKKMPKALPIIVIILTVFFSTLLLPLVRILGIIDIGFNLRNMMEKKK</sequence>